<proteinExistence type="inferred from homology"/>
<dbReference type="RefSeq" id="XP_013236177.1">
    <property type="nucleotide sequence ID" value="XM_013380723.1"/>
</dbReference>
<evidence type="ECO:0000313" key="3">
    <source>
        <dbReference type="EMBL" id="CDJ45431.1"/>
    </source>
</evidence>
<dbReference type="GO" id="GO:0006235">
    <property type="term" value="P:dTTP biosynthetic process"/>
    <property type="evidence" value="ECO:0007669"/>
    <property type="project" value="TreeGrafter"/>
</dbReference>
<evidence type="ECO:0000259" key="2">
    <source>
        <dbReference type="Pfam" id="PF02223"/>
    </source>
</evidence>
<comment type="similarity">
    <text evidence="1">Belongs to the thymidylate kinase family.</text>
</comment>
<dbReference type="Gene3D" id="3.40.50.300">
    <property type="entry name" value="P-loop containing nucleotide triphosphate hydrolases"/>
    <property type="match status" value="1"/>
</dbReference>
<dbReference type="Proteomes" id="UP000030747">
    <property type="component" value="Unassembled WGS sequence"/>
</dbReference>
<dbReference type="GO" id="GO:0006227">
    <property type="term" value="P:dUDP biosynthetic process"/>
    <property type="evidence" value="ECO:0007669"/>
    <property type="project" value="TreeGrafter"/>
</dbReference>
<name>U6L5L7_EIMTE</name>
<dbReference type="VEuPathDB" id="ToxoDB:ETH_00017250"/>
<dbReference type="PANTHER" id="PTHR10344">
    <property type="entry name" value="THYMIDYLATE KINASE"/>
    <property type="match status" value="1"/>
</dbReference>
<dbReference type="GO" id="GO:0005634">
    <property type="term" value="C:nucleus"/>
    <property type="evidence" value="ECO:0007669"/>
    <property type="project" value="TreeGrafter"/>
</dbReference>
<keyword evidence="4" id="KW-1185">Reference proteome</keyword>
<dbReference type="InterPro" id="IPR027417">
    <property type="entry name" value="P-loop_NTPase"/>
</dbReference>
<accession>U6L5L7</accession>
<dbReference type="GO" id="GO:0004550">
    <property type="term" value="F:nucleoside diphosphate kinase activity"/>
    <property type="evidence" value="ECO:0007669"/>
    <property type="project" value="TreeGrafter"/>
</dbReference>
<feature type="non-terminal residue" evidence="3">
    <location>
        <position position="187"/>
    </location>
</feature>
<dbReference type="GeneID" id="25252595"/>
<dbReference type="SUPFAM" id="SSF52540">
    <property type="entry name" value="P-loop containing nucleoside triphosphate hydrolases"/>
    <property type="match status" value="1"/>
</dbReference>
<dbReference type="GO" id="GO:0006233">
    <property type="term" value="P:dTDP biosynthetic process"/>
    <property type="evidence" value="ECO:0007669"/>
    <property type="project" value="TreeGrafter"/>
</dbReference>
<dbReference type="OMA" id="FLANAPW"/>
<dbReference type="EMBL" id="HG678251">
    <property type="protein sequence ID" value="CDJ45431.1"/>
    <property type="molecule type" value="Genomic_DNA"/>
</dbReference>
<evidence type="ECO:0000313" key="4">
    <source>
        <dbReference type="Proteomes" id="UP000030747"/>
    </source>
</evidence>
<dbReference type="GO" id="GO:0005739">
    <property type="term" value="C:mitochondrion"/>
    <property type="evidence" value="ECO:0007669"/>
    <property type="project" value="TreeGrafter"/>
</dbReference>
<dbReference type="GO" id="GO:0005829">
    <property type="term" value="C:cytosol"/>
    <property type="evidence" value="ECO:0007669"/>
    <property type="project" value="TreeGrafter"/>
</dbReference>
<gene>
    <name evidence="3" type="ORF">ETH_00017250</name>
</gene>
<dbReference type="OrthoDB" id="425602at2759"/>
<evidence type="ECO:0000256" key="1">
    <source>
        <dbReference type="ARBA" id="ARBA00009776"/>
    </source>
</evidence>
<dbReference type="GO" id="GO:0004798">
    <property type="term" value="F:dTMP kinase activity"/>
    <property type="evidence" value="ECO:0007669"/>
    <property type="project" value="TreeGrafter"/>
</dbReference>
<reference evidence="3" key="2">
    <citation type="submission" date="2013-10" db="EMBL/GenBank/DDBJ databases">
        <authorList>
            <person name="Aslett M."/>
        </authorList>
    </citation>
    <scope>NUCLEOTIDE SEQUENCE [LARGE SCALE GENOMIC DNA]</scope>
    <source>
        <strain evidence="3">Houghton</strain>
    </source>
</reference>
<organism evidence="3 4">
    <name type="scientific">Eimeria tenella</name>
    <name type="common">Coccidian parasite</name>
    <dbReference type="NCBI Taxonomy" id="5802"/>
    <lineage>
        <taxon>Eukaryota</taxon>
        <taxon>Sar</taxon>
        <taxon>Alveolata</taxon>
        <taxon>Apicomplexa</taxon>
        <taxon>Conoidasida</taxon>
        <taxon>Coccidia</taxon>
        <taxon>Eucoccidiorida</taxon>
        <taxon>Eimeriorina</taxon>
        <taxon>Eimeriidae</taxon>
        <taxon>Eimeria</taxon>
    </lineage>
</organism>
<dbReference type="PANTHER" id="PTHR10344:SF1">
    <property type="entry name" value="THYMIDYLATE KINASE"/>
    <property type="match status" value="1"/>
</dbReference>
<sequence>METEEEKLEPPKRGVFIVFEGLDRSGKSTQAKMLFEKLSRDGVKAKLIRFPERSSAVGSLIDAALQQAAAVEPHVLHLLFAANRWEQQQQIEKWLAAGFAVVADRFLAAAAAAGTCAAAVGVVYSTTAANHRAAAAAAAAPESGGPVGAPVPISEAFARSTEKGLLAPDRVYFLDIKPEEAAKREGF</sequence>
<dbReference type="InterPro" id="IPR039430">
    <property type="entry name" value="Thymidylate_kin-like_dom"/>
</dbReference>
<dbReference type="AlphaFoldDB" id="U6L5L7"/>
<reference evidence="3" key="1">
    <citation type="submission" date="2013-10" db="EMBL/GenBank/DDBJ databases">
        <title>Genomic analysis of the causative agents of coccidiosis in chickens.</title>
        <authorList>
            <person name="Reid A.J."/>
            <person name="Blake D."/>
            <person name="Billington K."/>
            <person name="Browne H."/>
            <person name="Dunn M."/>
            <person name="Hung S."/>
            <person name="Kawahara F."/>
            <person name="Miranda-Saavedra D."/>
            <person name="Mourier T."/>
            <person name="Nagra H."/>
            <person name="Otto T.D."/>
            <person name="Rawlings N."/>
            <person name="Sanchez A."/>
            <person name="Sanders M."/>
            <person name="Subramaniam C."/>
            <person name="Tay Y."/>
            <person name="Dear P."/>
            <person name="Doerig C."/>
            <person name="Gruber A."/>
            <person name="Parkinson J."/>
            <person name="Shirley M."/>
            <person name="Wan K.L."/>
            <person name="Berriman M."/>
            <person name="Tomley F."/>
            <person name="Pain A."/>
        </authorList>
    </citation>
    <scope>NUCLEOTIDE SEQUENCE [LARGE SCALE GENOMIC DNA]</scope>
    <source>
        <strain evidence="3">Houghton</strain>
    </source>
</reference>
<keyword evidence="3" id="KW-0808">Transferase</keyword>
<dbReference type="VEuPathDB" id="ToxoDB:ETH2_1239800"/>
<protein>
    <submittedName>
        <fullName evidence="3">Thymidylate kinase, putative</fullName>
    </submittedName>
</protein>
<feature type="domain" description="Thymidylate kinase-like" evidence="2">
    <location>
        <begin position="19"/>
        <end position="112"/>
    </location>
</feature>
<dbReference type="Pfam" id="PF02223">
    <property type="entry name" value="Thymidylate_kin"/>
    <property type="match status" value="1"/>
</dbReference>
<keyword evidence="3" id="KW-0418">Kinase</keyword>